<keyword evidence="2" id="KW-1185">Reference proteome</keyword>
<reference evidence="1" key="1">
    <citation type="journal article" date="2010" name="Science">
        <title>Plasticity of animal genome architecture unmasked by rapid evolution of a pelagic tunicate.</title>
        <authorList>
            <person name="Denoeud F."/>
            <person name="Henriet S."/>
            <person name="Mungpakdee S."/>
            <person name="Aury J.M."/>
            <person name="Da Silva C."/>
            <person name="Brinkmann H."/>
            <person name="Mikhaleva J."/>
            <person name="Olsen L.C."/>
            <person name="Jubin C."/>
            <person name="Canestro C."/>
            <person name="Bouquet J.M."/>
            <person name="Danks G."/>
            <person name="Poulain J."/>
            <person name="Campsteijn C."/>
            <person name="Adamski M."/>
            <person name="Cross I."/>
            <person name="Yadetie F."/>
            <person name="Muffato M."/>
            <person name="Louis A."/>
            <person name="Butcher S."/>
            <person name="Tsagkogeorga G."/>
            <person name="Konrad A."/>
            <person name="Singh S."/>
            <person name="Jensen M.F."/>
            <person name="Cong E.H."/>
            <person name="Eikeseth-Otteraa H."/>
            <person name="Noel B."/>
            <person name="Anthouard V."/>
            <person name="Porcel B.M."/>
            <person name="Kachouri-Lafond R."/>
            <person name="Nishino A."/>
            <person name="Ugolini M."/>
            <person name="Chourrout P."/>
            <person name="Nishida H."/>
            <person name="Aasland R."/>
            <person name="Huzurbazar S."/>
            <person name="Westhof E."/>
            <person name="Delsuc F."/>
            <person name="Lehrach H."/>
            <person name="Reinhardt R."/>
            <person name="Weissenbach J."/>
            <person name="Roy S.W."/>
            <person name="Artiguenave F."/>
            <person name="Postlethwait J.H."/>
            <person name="Manak J.R."/>
            <person name="Thompson E.M."/>
            <person name="Jaillon O."/>
            <person name="Du Pasquier L."/>
            <person name="Boudinot P."/>
            <person name="Liberles D.A."/>
            <person name="Volff J.N."/>
            <person name="Philippe H."/>
            <person name="Lenhard B."/>
            <person name="Roest Crollius H."/>
            <person name="Wincker P."/>
            <person name="Chourrout D."/>
        </authorList>
    </citation>
    <scope>NUCLEOTIDE SEQUENCE [LARGE SCALE GENOMIC DNA]</scope>
</reference>
<dbReference type="AlphaFoldDB" id="E4XID0"/>
<gene>
    <name evidence="1" type="ORF">GSOID_T00012351001</name>
</gene>
<organism evidence="1">
    <name type="scientific">Oikopleura dioica</name>
    <name type="common">Tunicate</name>
    <dbReference type="NCBI Taxonomy" id="34765"/>
    <lineage>
        <taxon>Eukaryota</taxon>
        <taxon>Metazoa</taxon>
        <taxon>Chordata</taxon>
        <taxon>Tunicata</taxon>
        <taxon>Appendicularia</taxon>
        <taxon>Copelata</taxon>
        <taxon>Oikopleuridae</taxon>
        <taxon>Oikopleura</taxon>
    </lineage>
</organism>
<accession>E4XID0</accession>
<dbReference type="InParanoid" id="E4XID0"/>
<proteinExistence type="predicted"/>
<sequence>MNTTCSLTLFGLRRNLDIYSGDLAKSRI</sequence>
<evidence type="ECO:0000313" key="2">
    <source>
        <dbReference type="Proteomes" id="UP000001307"/>
    </source>
</evidence>
<protein>
    <submittedName>
        <fullName evidence="1">Uncharacterized protein</fullName>
    </submittedName>
</protein>
<dbReference type="EMBL" id="FN653055">
    <property type="protein sequence ID" value="CBY10331.1"/>
    <property type="molecule type" value="Genomic_DNA"/>
</dbReference>
<name>E4XID0_OIKDI</name>
<evidence type="ECO:0000313" key="1">
    <source>
        <dbReference type="EMBL" id="CBY10331.1"/>
    </source>
</evidence>
<dbReference type="Proteomes" id="UP000001307">
    <property type="component" value="Unassembled WGS sequence"/>
</dbReference>